<feature type="compositionally biased region" description="Basic and acidic residues" evidence="1">
    <location>
        <begin position="456"/>
        <end position="470"/>
    </location>
</feature>
<dbReference type="EMBL" id="CM035423">
    <property type="protein sequence ID" value="KAH7365238.1"/>
    <property type="molecule type" value="Genomic_DNA"/>
</dbReference>
<name>A0A8T2SRG3_CERRI</name>
<gene>
    <name evidence="2" type="ORF">KP509_18G016500</name>
</gene>
<evidence type="ECO:0000313" key="3">
    <source>
        <dbReference type="Proteomes" id="UP000825935"/>
    </source>
</evidence>
<feature type="region of interest" description="Disordered" evidence="1">
    <location>
        <begin position="450"/>
        <end position="472"/>
    </location>
</feature>
<sequence length="719" mass="81667">MSTWLKPELEILDSEFRDHIDLHIEKGVFEIDARNPQSLTSLHSYIFSVAMSILDAAPLEIKICEKTRRFLKSSIDDHQLPPIIDKRELQQILSAEDSSFESSGTFDVVCNCLATSADIIYYSSVDLAILDIQWFCRKIMGDLLQFNVKSDISGEQNGFFRSENLANLLEKHVNKPKRLFSRSMPQKVEGRLLVQLLLCLRLACKMDYQEYDLFIPVSLSGTKRRETILQSEYLRPSESSLVVGRRLSVKDTLRTFLTPGVFPLLQVTFYNHLTPEVRVELKQDLIAFATDGANVFVELCRMEGRDDFIDVLVSFQNSSVDDAIEWMEENLLKKMRKVFAESRGIPGADITYGVVRPACIRSSVEASARSVVSKDRLRNILRENLEKRGSRIVDNGTINLTFTWQTTPPTHDPLQSLLGSAEVMKIVKDYEEFLKAATYFANPGLIDNDVSPSESRSSEIREDATEHDFGESSSTKELGYIYNAFRGDMEKNFQQVHRNLEIVKSDLKTLMDQVKILLCQVEDLRSTVLSGLQKIFRYLEESEAGALPRIFVLAVDDGTVRRLVTKLIPKIHYYKLHLLCECPNEQVHFLEEGYGLQIAALDDDALLKRGLPYLKTLLRIAYIAVKVSAHAAAGAGELVPDFTKMLSSSSLDFEGTSELPTRSNLQEGHQWLRDVLNRRHCLGGEEIHRAFGLRRIRCPDGRVAWVCDAHYFMGKPYPA</sequence>
<dbReference type="OMA" id="PLEIKIC"/>
<dbReference type="Proteomes" id="UP000825935">
    <property type="component" value="Chromosome 18"/>
</dbReference>
<reference evidence="2" key="1">
    <citation type="submission" date="2021-08" db="EMBL/GenBank/DDBJ databases">
        <title>WGS assembly of Ceratopteris richardii.</title>
        <authorList>
            <person name="Marchant D.B."/>
            <person name="Chen G."/>
            <person name="Jenkins J."/>
            <person name="Shu S."/>
            <person name="Leebens-Mack J."/>
            <person name="Grimwood J."/>
            <person name="Schmutz J."/>
            <person name="Soltis P."/>
            <person name="Soltis D."/>
            <person name="Chen Z.-H."/>
        </authorList>
    </citation>
    <scope>NUCLEOTIDE SEQUENCE</scope>
    <source>
        <strain evidence="2">Whitten #5841</strain>
        <tissue evidence="2">Leaf</tissue>
    </source>
</reference>
<evidence type="ECO:0000313" key="2">
    <source>
        <dbReference type="EMBL" id="KAH7365238.1"/>
    </source>
</evidence>
<accession>A0A8T2SRG3</accession>
<evidence type="ECO:0000256" key="1">
    <source>
        <dbReference type="SAM" id="MobiDB-lite"/>
    </source>
</evidence>
<organism evidence="2 3">
    <name type="scientific">Ceratopteris richardii</name>
    <name type="common">Triangle waterfern</name>
    <dbReference type="NCBI Taxonomy" id="49495"/>
    <lineage>
        <taxon>Eukaryota</taxon>
        <taxon>Viridiplantae</taxon>
        <taxon>Streptophyta</taxon>
        <taxon>Embryophyta</taxon>
        <taxon>Tracheophyta</taxon>
        <taxon>Polypodiopsida</taxon>
        <taxon>Polypodiidae</taxon>
        <taxon>Polypodiales</taxon>
        <taxon>Pteridineae</taxon>
        <taxon>Pteridaceae</taxon>
        <taxon>Parkerioideae</taxon>
        <taxon>Ceratopteris</taxon>
    </lineage>
</organism>
<dbReference type="PANTHER" id="PTHR47679:SF1">
    <property type="entry name" value="PROTEIN TORNADO 1"/>
    <property type="match status" value="1"/>
</dbReference>
<dbReference type="PANTHER" id="PTHR47679">
    <property type="entry name" value="PROTEIN TORNADO 1"/>
    <property type="match status" value="1"/>
</dbReference>
<proteinExistence type="predicted"/>
<keyword evidence="3" id="KW-1185">Reference proteome</keyword>
<dbReference type="AlphaFoldDB" id="A0A8T2SRG3"/>
<protein>
    <submittedName>
        <fullName evidence="2">Uncharacterized protein</fullName>
    </submittedName>
</protein>
<comment type="caution">
    <text evidence="2">The sequence shown here is derived from an EMBL/GenBank/DDBJ whole genome shotgun (WGS) entry which is preliminary data.</text>
</comment>
<dbReference type="OrthoDB" id="968660at2759"/>